<organism evidence="5 6">
    <name type="scientific">Seongchinamella sediminis</name>
    <dbReference type="NCBI Taxonomy" id="2283635"/>
    <lineage>
        <taxon>Bacteria</taxon>
        <taxon>Pseudomonadati</taxon>
        <taxon>Pseudomonadota</taxon>
        <taxon>Gammaproteobacteria</taxon>
        <taxon>Cellvibrionales</taxon>
        <taxon>Halieaceae</taxon>
        <taxon>Seongchinamella</taxon>
    </lineage>
</organism>
<dbReference type="Proteomes" id="UP000265509">
    <property type="component" value="Unassembled WGS sequence"/>
</dbReference>
<dbReference type="OrthoDB" id="9801469at2"/>
<dbReference type="GO" id="GO:0006351">
    <property type="term" value="P:DNA-templated transcription"/>
    <property type="evidence" value="ECO:0007669"/>
    <property type="project" value="TreeGrafter"/>
</dbReference>
<comment type="similarity">
    <text evidence="1 3">Belongs to the BolA/IbaG family.</text>
</comment>
<evidence type="ECO:0000256" key="1">
    <source>
        <dbReference type="ARBA" id="ARBA00005578"/>
    </source>
</evidence>
<dbReference type="AlphaFoldDB" id="A0A3L7DVJ5"/>
<dbReference type="Pfam" id="PF01722">
    <property type="entry name" value="BolA"/>
    <property type="match status" value="1"/>
</dbReference>
<dbReference type="RefSeq" id="WP_117954592.1">
    <property type="nucleotide sequence ID" value="NZ_QRAN01000011.1"/>
</dbReference>
<keyword evidence="6" id="KW-1185">Reference proteome</keyword>
<dbReference type="GO" id="GO:0005829">
    <property type="term" value="C:cytosol"/>
    <property type="evidence" value="ECO:0007669"/>
    <property type="project" value="TreeGrafter"/>
</dbReference>
<proteinExistence type="inferred from homology"/>
<evidence type="ECO:0000256" key="3">
    <source>
        <dbReference type="RuleBase" id="RU003860"/>
    </source>
</evidence>
<dbReference type="SUPFAM" id="SSF82657">
    <property type="entry name" value="BolA-like"/>
    <property type="match status" value="1"/>
</dbReference>
<feature type="region of interest" description="Disordered" evidence="4">
    <location>
        <begin position="83"/>
        <end position="107"/>
    </location>
</feature>
<dbReference type="PANTHER" id="PTHR46229">
    <property type="entry name" value="BOLA TRANSCRIPTION REGULATOR"/>
    <property type="match status" value="1"/>
</dbReference>
<name>A0A3L7DVJ5_9GAMM</name>
<sequence length="107" mass="11740">MSVQTEIEQRLTAELSPEHLQVINESHMHSVPANSETHFKVVLACAEFAGKRKVARHQRVYAILAEQLAGPVHALALHTYSPEEWSEREQGAPGSPDCLGGSRAEVS</sequence>
<dbReference type="InterPro" id="IPR050961">
    <property type="entry name" value="BolA/IbaG_stress_morph_reg"/>
</dbReference>
<dbReference type="PIRSF" id="PIRSF003113">
    <property type="entry name" value="BolA"/>
    <property type="match status" value="1"/>
</dbReference>
<reference evidence="5 6" key="1">
    <citation type="submission" date="2018-07" db="EMBL/GenBank/DDBJ databases">
        <title>Halioglobus sp. genome submission.</title>
        <authorList>
            <person name="Ye M.-Q."/>
            <person name="Du Z.-J."/>
        </authorList>
    </citation>
    <scope>NUCLEOTIDE SEQUENCE [LARGE SCALE GENOMIC DNA]</scope>
    <source>
        <strain evidence="5 6">U0301</strain>
    </source>
</reference>
<gene>
    <name evidence="5" type="ORF">DWB85_11230</name>
</gene>
<protein>
    <recommendedName>
        <fullName evidence="2">DNA-binding transcriptional regulator BolA</fullName>
    </recommendedName>
</protein>
<dbReference type="InterPro" id="IPR002634">
    <property type="entry name" value="BolA"/>
</dbReference>
<comment type="caution">
    <text evidence="5">The sequence shown here is derived from an EMBL/GenBank/DDBJ whole genome shotgun (WGS) entry which is preliminary data.</text>
</comment>
<dbReference type="InterPro" id="IPR036065">
    <property type="entry name" value="BolA-like_sf"/>
</dbReference>
<evidence type="ECO:0000256" key="4">
    <source>
        <dbReference type="SAM" id="MobiDB-lite"/>
    </source>
</evidence>
<dbReference type="PANTHER" id="PTHR46229:SF2">
    <property type="entry name" value="BOLA-LIKE PROTEIN 1"/>
    <property type="match status" value="1"/>
</dbReference>
<evidence type="ECO:0000313" key="6">
    <source>
        <dbReference type="Proteomes" id="UP000265509"/>
    </source>
</evidence>
<dbReference type="GO" id="GO:1990229">
    <property type="term" value="C:iron-sulfur cluster assembly complex"/>
    <property type="evidence" value="ECO:0007669"/>
    <property type="project" value="UniProtKB-ARBA"/>
</dbReference>
<dbReference type="Gene3D" id="3.30.300.90">
    <property type="entry name" value="BolA-like"/>
    <property type="match status" value="1"/>
</dbReference>
<evidence type="ECO:0000313" key="5">
    <source>
        <dbReference type="EMBL" id="RLQ21587.1"/>
    </source>
</evidence>
<dbReference type="EMBL" id="QRAN01000011">
    <property type="protein sequence ID" value="RLQ21587.1"/>
    <property type="molecule type" value="Genomic_DNA"/>
</dbReference>
<accession>A0A3L7DVJ5</accession>
<evidence type="ECO:0000256" key="2">
    <source>
        <dbReference type="ARBA" id="ARBA00074073"/>
    </source>
</evidence>
<dbReference type="FunFam" id="3.30.300.90:FF:000001">
    <property type="entry name" value="Transcriptional regulator BolA"/>
    <property type="match status" value="1"/>
</dbReference>